<evidence type="ECO:0000313" key="3">
    <source>
        <dbReference type="Proteomes" id="UP000050331"/>
    </source>
</evidence>
<protein>
    <recommendedName>
        <fullName evidence="1">Imm-5-like domain-containing protein</fullName>
    </recommendedName>
</protein>
<dbReference type="STRING" id="1472767.AOX59_14415"/>
<feature type="domain" description="Imm-5-like" evidence="1">
    <location>
        <begin position="22"/>
        <end position="149"/>
    </location>
</feature>
<organism evidence="2 3">
    <name type="scientific">Lentibacillus amyloliquefaciens</name>
    <dbReference type="NCBI Taxonomy" id="1472767"/>
    <lineage>
        <taxon>Bacteria</taxon>
        <taxon>Bacillati</taxon>
        <taxon>Bacillota</taxon>
        <taxon>Bacilli</taxon>
        <taxon>Bacillales</taxon>
        <taxon>Bacillaceae</taxon>
        <taxon>Lentibacillus</taxon>
    </lineage>
</organism>
<dbReference type="OrthoDB" id="2222991at2"/>
<dbReference type="EMBL" id="CP013862">
    <property type="protein sequence ID" value="ALX49655.1"/>
    <property type="molecule type" value="Genomic_DNA"/>
</dbReference>
<reference evidence="2 3" key="1">
    <citation type="submission" date="2016-01" db="EMBL/GenBank/DDBJ databases">
        <title>Complete genome sequence of strain Lentibacillus amyloliquefaciens LAM0015T isolated from saline sediment.</title>
        <authorList>
            <person name="Wang J.-L."/>
            <person name="He M.-X."/>
        </authorList>
    </citation>
    <scope>NUCLEOTIDE SEQUENCE [LARGE SCALE GENOMIC DNA]</scope>
    <source>
        <strain evidence="2 3">LAM0015</strain>
    </source>
</reference>
<evidence type="ECO:0000259" key="1">
    <source>
        <dbReference type="Pfam" id="PF21805"/>
    </source>
</evidence>
<dbReference type="KEGG" id="lao:AOX59_14415"/>
<accession>A0A0U4F2D3</accession>
<name>A0A0U4F2D3_9BACI</name>
<evidence type="ECO:0000313" key="2">
    <source>
        <dbReference type="EMBL" id="ALX49655.1"/>
    </source>
</evidence>
<dbReference type="AlphaFoldDB" id="A0A0U4F2D3"/>
<sequence>MSRPKIKITDHTELRDEVEKNTELISHADLAGWALSVAGRVLSYVEIEFPDNTKIKNGFYVNKLWQNGEASVHQVRQAGFKVHEIARECKSETAIAAARAAGQAVGVGHMRGHAMVAADYAIKAVGLDSSDDMNRITEERQWQLHELKKYV</sequence>
<proteinExistence type="predicted"/>
<dbReference type="Proteomes" id="UP000050331">
    <property type="component" value="Chromosome"/>
</dbReference>
<dbReference type="Pfam" id="PF21805">
    <property type="entry name" value="Imm5_like"/>
    <property type="match status" value="1"/>
</dbReference>
<keyword evidence="3" id="KW-1185">Reference proteome</keyword>
<gene>
    <name evidence="2" type="ORF">AOX59_14415</name>
</gene>
<dbReference type="RefSeq" id="WP_068446621.1">
    <property type="nucleotide sequence ID" value="NZ_CP013862.1"/>
</dbReference>
<dbReference type="InterPro" id="IPR048667">
    <property type="entry name" value="Imm5-like"/>
</dbReference>